<keyword evidence="1" id="KW-0963">Cytoplasm</keyword>
<keyword evidence="2" id="KW-0489">Methyltransferase</keyword>
<dbReference type="Gene3D" id="3.40.1280.10">
    <property type="match status" value="1"/>
</dbReference>
<evidence type="ECO:0000256" key="1">
    <source>
        <dbReference type="ARBA" id="ARBA00022490"/>
    </source>
</evidence>
<dbReference type="EMBL" id="LGRX02005260">
    <property type="protein sequence ID" value="KAK3278835.1"/>
    <property type="molecule type" value="Genomic_DNA"/>
</dbReference>
<dbReference type="InterPro" id="IPR007158">
    <property type="entry name" value="TrmY"/>
</dbReference>
<organism evidence="6 7">
    <name type="scientific">Cymbomonas tetramitiformis</name>
    <dbReference type="NCBI Taxonomy" id="36881"/>
    <lineage>
        <taxon>Eukaryota</taxon>
        <taxon>Viridiplantae</taxon>
        <taxon>Chlorophyta</taxon>
        <taxon>Pyramimonadophyceae</taxon>
        <taxon>Pyramimonadales</taxon>
        <taxon>Pyramimonadaceae</taxon>
        <taxon>Cymbomonas</taxon>
    </lineage>
</organism>
<dbReference type="GO" id="GO:0032259">
    <property type="term" value="P:methylation"/>
    <property type="evidence" value="ECO:0007669"/>
    <property type="project" value="UniProtKB-KW"/>
</dbReference>
<dbReference type="SUPFAM" id="SSF75217">
    <property type="entry name" value="alpha/beta knot"/>
    <property type="match status" value="1"/>
</dbReference>
<comment type="caution">
    <text evidence="6">The sequence shown here is derived from an EMBL/GenBank/DDBJ whole genome shotgun (WGS) entry which is preliminary data.</text>
</comment>
<keyword evidence="4" id="KW-0949">S-adenosyl-L-methionine</keyword>
<keyword evidence="7" id="KW-1185">Reference proteome</keyword>
<name>A0AAE0GIW6_9CHLO</name>
<evidence type="ECO:0000256" key="4">
    <source>
        <dbReference type="ARBA" id="ARBA00022691"/>
    </source>
</evidence>
<feature type="region of interest" description="Disordered" evidence="5">
    <location>
        <begin position="72"/>
        <end position="92"/>
    </location>
</feature>
<dbReference type="InterPro" id="IPR029028">
    <property type="entry name" value="Alpha/beta_knot_MTases"/>
</dbReference>
<evidence type="ECO:0000313" key="6">
    <source>
        <dbReference type="EMBL" id="KAK3278835.1"/>
    </source>
</evidence>
<keyword evidence="3" id="KW-0808">Transferase</keyword>
<reference evidence="6 7" key="1">
    <citation type="journal article" date="2015" name="Genome Biol. Evol.">
        <title>Comparative Genomics of a Bacterivorous Green Alga Reveals Evolutionary Causalities and Consequences of Phago-Mixotrophic Mode of Nutrition.</title>
        <authorList>
            <person name="Burns J.A."/>
            <person name="Paasch A."/>
            <person name="Narechania A."/>
            <person name="Kim E."/>
        </authorList>
    </citation>
    <scope>NUCLEOTIDE SEQUENCE [LARGE SCALE GENOMIC DNA]</scope>
    <source>
        <strain evidence="6 7">PLY_AMNH</strain>
    </source>
</reference>
<gene>
    <name evidence="6" type="ORF">CYMTET_13255</name>
</gene>
<evidence type="ECO:0000256" key="3">
    <source>
        <dbReference type="ARBA" id="ARBA00022679"/>
    </source>
</evidence>
<dbReference type="AlphaFoldDB" id="A0AAE0GIW6"/>
<evidence type="ECO:0000313" key="7">
    <source>
        <dbReference type="Proteomes" id="UP001190700"/>
    </source>
</evidence>
<proteinExistence type="predicted"/>
<dbReference type="GO" id="GO:0008175">
    <property type="term" value="F:tRNA methyltransferase activity"/>
    <property type="evidence" value="ECO:0007669"/>
    <property type="project" value="InterPro"/>
</dbReference>
<dbReference type="InterPro" id="IPR029026">
    <property type="entry name" value="tRNA_m1G_MTases_N"/>
</dbReference>
<feature type="compositionally biased region" description="Polar residues" evidence="5">
    <location>
        <begin position="74"/>
        <end position="83"/>
    </location>
</feature>
<dbReference type="Pfam" id="PF04013">
    <property type="entry name" value="Methyltrn_RNA_2"/>
    <property type="match status" value="1"/>
</dbReference>
<evidence type="ECO:0000256" key="2">
    <source>
        <dbReference type="ARBA" id="ARBA00022603"/>
    </source>
</evidence>
<sequence length="266" mass="28639">MLHLVQFRQLLKKGSETQGGKPGKVLKDEARHNFPVPCSIAICGGRVRGLAPDERTVAAQLSLAFRAALPEHGSASQHSSQEANAPVPLTPPPGMRVMKGGAEECLEEVLLAGGAAAPGRETHPESKSGSTVVLLMQEDGSPIEEVLGELRAHMVPLREDIPDDGPLSGNPLSQIDRGNTEVQKVRQIVVVVGDHIGLSTDEETSLRAICSRHEVAIHRVSLGPGCLLGSHCIVLLHHYFDKYLHCCPERLWSSKRAPRFPVPSAQ</sequence>
<evidence type="ECO:0000256" key="5">
    <source>
        <dbReference type="SAM" id="MobiDB-lite"/>
    </source>
</evidence>
<protein>
    <submittedName>
        <fullName evidence="6">Uncharacterized protein</fullName>
    </submittedName>
</protein>
<accession>A0AAE0GIW6</accession>
<dbReference type="Proteomes" id="UP001190700">
    <property type="component" value="Unassembled WGS sequence"/>
</dbReference>